<dbReference type="Pfam" id="PF08028">
    <property type="entry name" value="Acyl-CoA_dh_2"/>
    <property type="match status" value="1"/>
</dbReference>
<gene>
    <name evidence="17" type="ORF">GCM10017559_41870</name>
</gene>
<feature type="domain" description="Acyl-CoA dehydrogenase/oxidase N-terminal" evidence="15">
    <location>
        <begin position="37"/>
        <end position="105"/>
    </location>
</feature>
<dbReference type="SUPFAM" id="SSF47203">
    <property type="entry name" value="Acyl-CoA dehydrogenase C-terminal domain-like"/>
    <property type="match status" value="1"/>
</dbReference>
<sequence>MTVHTEDAAMHGELLEPITPEGRELLRLIETHRPAIAEAAPGNDRNGTFPHDVFDGLRKDGVLGATVPSALGGLGVERLHDVALALLKVAEADASTALALHMQLSRALTLTYEWRTGPAHARALAERLLRGMGSGDSVVPTGVKDIPRDRRLTTLTPDDDGGWLLTGGKTLVSLAPIATDFAVYAQTRVPGERSRYAMAVLTRDTPGLTVMDNWDGLGMRASGTVDILFENCRIAPEDVVLRGLAGEQDLAMLAGQTVSSITMLGIYTGIARSAREIAVSTILSRGTAGAAAARTLVAEMDARLFTMRSAVAAALATSDRLAYDDTGDPQERGPAMMTPFQCAKMMVNQMAPSIVFDAQTLIGGSSFVASHPLARLYRDVRAGGFMQPYTFVDAVDYLSAQALGPVSNG</sequence>
<evidence type="ECO:0000256" key="5">
    <source>
        <dbReference type="ARBA" id="ARBA00023002"/>
    </source>
</evidence>
<dbReference type="Pfam" id="PF02770">
    <property type="entry name" value="Acyl-CoA_dh_M"/>
    <property type="match status" value="1"/>
</dbReference>
<evidence type="ECO:0000256" key="7">
    <source>
        <dbReference type="ARBA" id="ARBA00034307"/>
    </source>
</evidence>
<evidence type="ECO:0000259" key="15">
    <source>
        <dbReference type="Pfam" id="PF02771"/>
    </source>
</evidence>
<evidence type="ECO:0000259" key="14">
    <source>
        <dbReference type="Pfam" id="PF02770"/>
    </source>
</evidence>
<keyword evidence="5" id="KW-0560">Oxidoreductase</keyword>
<comment type="pathway">
    <text evidence="7">Sulfur metabolism; dibenzothiophene degradation.</text>
</comment>
<evidence type="ECO:0000256" key="11">
    <source>
        <dbReference type="ARBA" id="ARBA00047859"/>
    </source>
</evidence>
<evidence type="ECO:0000256" key="1">
    <source>
        <dbReference type="ARBA" id="ARBA00004496"/>
    </source>
</evidence>
<dbReference type="Gene3D" id="1.10.540.10">
    <property type="entry name" value="Acyl-CoA dehydrogenase/oxidase, N-terminal domain"/>
    <property type="match status" value="1"/>
</dbReference>
<feature type="domain" description="Acyl-CoA oxidase/dehydrogenase middle" evidence="14">
    <location>
        <begin position="153"/>
        <end position="232"/>
    </location>
</feature>
<organism evidence="17 18">
    <name type="scientific">Streptosporangium longisporum</name>
    <dbReference type="NCBI Taxonomy" id="46187"/>
    <lineage>
        <taxon>Bacteria</taxon>
        <taxon>Bacillati</taxon>
        <taxon>Actinomycetota</taxon>
        <taxon>Actinomycetes</taxon>
        <taxon>Streptosporangiales</taxon>
        <taxon>Streptosporangiaceae</taxon>
        <taxon>Streptosporangium</taxon>
    </lineage>
</organism>
<comment type="subcellular location">
    <subcellularLocation>
        <location evidence="1">Cytoplasm</location>
    </subcellularLocation>
</comment>
<reference evidence="17 18" key="1">
    <citation type="journal article" date="2019" name="Int. J. Syst. Evol. Microbiol.">
        <title>The Global Catalogue of Microorganisms (GCM) 10K type strain sequencing project: providing services to taxonomists for standard genome sequencing and annotation.</title>
        <authorList>
            <consortium name="The Broad Institute Genomics Platform"/>
            <consortium name="The Broad Institute Genome Sequencing Center for Infectious Disease"/>
            <person name="Wu L."/>
            <person name="Ma J."/>
        </authorList>
    </citation>
    <scope>NUCLEOTIDE SEQUENCE [LARGE SCALE GENOMIC DNA]</scope>
    <source>
        <strain evidence="17 18">JCM 3106</strain>
    </source>
</reference>
<evidence type="ECO:0000256" key="4">
    <source>
        <dbReference type="ARBA" id="ARBA00022741"/>
    </source>
</evidence>
<comment type="catalytic activity">
    <reaction evidence="13">
        <text>dibenzothiophene + 2 FMNH2 + 2 O2 = dibenzothiophene 5,5-dioxide + 2 FMN + 2 H2O + 2 H(+)</text>
        <dbReference type="Rhea" id="RHEA:49072"/>
        <dbReference type="ChEBI" id="CHEBI:15377"/>
        <dbReference type="ChEBI" id="CHEBI:15378"/>
        <dbReference type="ChEBI" id="CHEBI:15379"/>
        <dbReference type="ChEBI" id="CHEBI:23681"/>
        <dbReference type="ChEBI" id="CHEBI:57618"/>
        <dbReference type="ChEBI" id="CHEBI:58210"/>
        <dbReference type="ChEBI" id="CHEBI:90356"/>
        <dbReference type="EC" id="1.14.14.21"/>
    </reaction>
</comment>
<protein>
    <recommendedName>
        <fullName evidence="10">Dibenzothiophene monooxygenase</fullName>
        <ecNumber evidence="9">1.14.14.21</ecNumber>
    </recommendedName>
</protein>
<evidence type="ECO:0000256" key="9">
    <source>
        <dbReference type="ARBA" id="ARBA00034328"/>
    </source>
</evidence>
<dbReference type="InterPro" id="IPR046373">
    <property type="entry name" value="Acyl-CoA_Oxase/DH_mid-dom_sf"/>
</dbReference>
<dbReference type="EMBL" id="BAAAWD010000011">
    <property type="protein sequence ID" value="GAA3014215.1"/>
    <property type="molecule type" value="Genomic_DNA"/>
</dbReference>
<dbReference type="Proteomes" id="UP001499930">
    <property type="component" value="Unassembled WGS sequence"/>
</dbReference>
<comment type="catalytic activity">
    <reaction evidence="11">
        <text>dibenzothiophene + FMNH2 + O2 = dibenzothiophene 5-oxide + FMN + H2O + H(+)</text>
        <dbReference type="Rhea" id="RHEA:49076"/>
        <dbReference type="ChEBI" id="CHEBI:15377"/>
        <dbReference type="ChEBI" id="CHEBI:15378"/>
        <dbReference type="ChEBI" id="CHEBI:15379"/>
        <dbReference type="ChEBI" id="CHEBI:23681"/>
        <dbReference type="ChEBI" id="CHEBI:23683"/>
        <dbReference type="ChEBI" id="CHEBI:57618"/>
        <dbReference type="ChEBI" id="CHEBI:58210"/>
    </reaction>
</comment>
<dbReference type="InterPro" id="IPR036250">
    <property type="entry name" value="AcylCo_DH-like_C"/>
</dbReference>
<feature type="domain" description="Acyl-CoA dehydrogenase C-terminal" evidence="16">
    <location>
        <begin position="267"/>
        <end position="383"/>
    </location>
</feature>
<name>A0ABN3Y834_9ACTN</name>
<evidence type="ECO:0000256" key="2">
    <source>
        <dbReference type="ARBA" id="ARBA00022630"/>
    </source>
</evidence>
<dbReference type="PANTHER" id="PTHR43884:SF12">
    <property type="entry name" value="ISOVALERYL-COA DEHYDROGENASE, MITOCHONDRIAL-RELATED"/>
    <property type="match status" value="1"/>
</dbReference>
<evidence type="ECO:0000256" key="10">
    <source>
        <dbReference type="ARBA" id="ARBA00034345"/>
    </source>
</evidence>
<evidence type="ECO:0000259" key="16">
    <source>
        <dbReference type="Pfam" id="PF08028"/>
    </source>
</evidence>
<evidence type="ECO:0000313" key="18">
    <source>
        <dbReference type="Proteomes" id="UP001499930"/>
    </source>
</evidence>
<dbReference type="PANTHER" id="PTHR43884">
    <property type="entry name" value="ACYL-COA DEHYDROGENASE"/>
    <property type="match status" value="1"/>
</dbReference>
<comment type="similarity">
    <text evidence="8">Belongs to the DszC flavin monooxygenase family.</text>
</comment>
<dbReference type="InterPro" id="IPR006091">
    <property type="entry name" value="Acyl-CoA_Oxase/DH_mid-dom"/>
</dbReference>
<dbReference type="EC" id="1.14.14.21" evidence="9"/>
<evidence type="ECO:0000313" key="17">
    <source>
        <dbReference type="EMBL" id="GAA3014215.1"/>
    </source>
</evidence>
<dbReference type="InterPro" id="IPR013786">
    <property type="entry name" value="AcylCoA_DH/ox_N"/>
</dbReference>
<proteinExistence type="inferred from homology"/>
<evidence type="ECO:0000256" key="13">
    <source>
        <dbReference type="ARBA" id="ARBA00049456"/>
    </source>
</evidence>
<keyword evidence="3" id="KW-0288">FMN</keyword>
<dbReference type="Pfam" id="PF02771">
    <property type="entry name" value="Acyl-CoA_dh_N"/>
    <property type="match status" value="1"/>
</dbReference>
<keyword evidence="4" id="KW-0547">Nucleotide-binding</keyword>
<keyword evidence="6" id="KW-0503">Monooxygenase</keyword>
<dbReference type="Gene3D" id="2.40.110.10">
    <property type="entry name" value="Butyryl-CoA Dehydrogenase, subunit A, domain 2"/>
    <property type="match status" value="1"/>
</dbReference>
<keyword evidence="2" id="KW-0285">Flavoprotein</keyword>
<dbReference type="InterPro" id="IPR037069">
    <property type="entry name" value="AcylCoA_DH/ox_N_sf"/>
</dbReference>
<dbReference type="Gene3D" id="1.20.140.10">
    <property type="entry name" value="Butyryl-CoA Dehydrogenase, subunit A, domain 3"/>
    <property type="match status" value="1"/>
</dbReference>
<evidence type="ECO:0000256" key="12">
    <source>
        <dbReference type="ARBA" id="ARBA00048445"/>
    </source>
</evidence>
<comment type="caution">
    <text evidence="17">The sequence shown here is derived from an EMBL/GenBank/DDBJ whole genome shotgun (WGS) entry which is preliminary data.</text>
</comment>
<dbReference type="RefSeq" id="WP_344897905.1">
    <property type="nucleotide sequence ID" value="NZ_BAAAWD010000011.1"/>
</dbReference>
<dbReference type="PIRSF" id="PIRSF016578">
    <property type="entry name" value="HsaA"/>
    <property type="match status" value="1"/>
</dbReference>
<accession>A0ABN3Y834</accession>
<dbReference type="InterPro" id="IPR009100">
    <property type="entry name" value="AcylCoA_DH/oxidase_NM_dom_sf"/>
</dbReference>
<dbReference type="SUPFAM" id="SSF56645">
    <property type="entry name" value="Acyl-CoA dehydrogenase NM domain-like"/>
    <property type="match status" value="1"/>
</dbReference>
<evidence type="ECO:0000256" key="3">
    <source>
        <dbReference type="ARBA" id="ARBA00022643"/>
    </source>
</evidence>
<comment type="catalytic activity">
    <reaction evidence="12">
        <text>dibenzothiophene 5-oxide + FMNH2 + O2 = dibenzothiophene 5,5-dioxide + FMN + H2O + H(+)</text>
        <dbReference type="Rhea" id="RHEA:49080"/>
        <dbReference type="ChEBI" id="CHEBI:15377"/>
        <dbReference type="ChEBI" id="CHEBI:15378"/>
        <dbReference type="ChEBI" id="CHEBI:15379"/>
        <dbReference type="ChEBI" id="CHEBI:23683"/>
        <dbReference type="ChEBI" id="CHEBI:57618"/>
        <dbReference type="ChEBI" id="CHEBI:58210"/>
        <dbReference type="ChEBI" id="CHEBI:90356"/>
    </reaction>
</comment>
<keyword evidence="18" id="KW-1185">Reference proteome</keyword>
<dbReference type="InterPro" id="IPR013107">
    <property type="entry name" value="Acyl-CoA_DH_C"/>
</dbReference>
<evidence type="ECO:0000256" key="8">
    <source>
        <dbReference type="ARBA" id="ARBA00034317"/>
    </source>
</evidence>
<evidence type="ECO:0000256" key="6">
    <source>
        <dbReference type="ARBA" id="ARBA00023033"/>
    </source>
</evidence>